<feature type="compositionally biased region" description="Polar residues" evidence="1">
    <location>
        <begin position="263"/>
        <end position="272"/>
    </location>
</feature>
<dbReference type="EMBL" id="JAKELO010000002">
    <property type="protein sequence ID" value="MDE4908899.1"/>
    <property type="molecule type" value="Genomic_DNA"/>
</dbReference>
<proteinExistence type="predicted"/>
<evidence type="ECO:0000313" key="4">
    <source>
        <dbReference type="Proteomes" id="UP001143747"/>
    </source>
</evidence>
<dbReference type="AlphaFoldDB" id="A0A9Q4KUB2"/>
<name>A0A9Q4KUB2_9EURY</name>
<dbReference type="InterPro" id="IPR024277">
    <property type="entry name" value="DUF3821"/>
</dbReference>
<keyword evidence="4" id="KW-1185">Reference proteome</keyword>
<evidence type="ECO:0000313" key="3">
    <source>
        <dbReference type="EMBL" id="MDE4908899.1"/>
    </source>
</evidence>
<dbReference type="Proteomes" id="UP001143747">
    <property type="component" value="Unassembled WGS sequence"/>
</dbReference>
<organism evidence="3 4">
    <name type="scientific">Methanogenium marinum</name>
    <dbReference type="NCBI Taxonomy" id="348610"/>
    <lineage>
        <taxon>Archaea</taxon>
        <taxon>Methanobacteriati</taxon>
        <taxon>Methanobacteriota</taxon>
        <taxon>Stenosarchaea group</taxon>
        <taxon>Methanomicrobia</taxon>
        <taxon>Methanomicrobiales</taxon>
        <taxon>Methanomicrobiaceae</taxon>
        <taxon>Methanogenium</taxon>
    </lineage>
</organism>
<evidence type="ECO:0000259" key="2">
    <source>
        <dbReference type="Pfam" id="PF12863"/>
    </source>
</evidence>
<dbReference type="RefSeq" id="WP_274925511.1">
    <property type="nucleotide sequence ID" value="NZ_JAKELO010000002.1"/>
</dbReference>
<reference evidence="3" key="1">
    <citation type="submission" date="2022-01" db="EMBL/GenBank/DDBJ databases">
        <title>Draft genome of Methanogenium marinum DSM 15558.</title>
        <authorList>
            <person name="Chen S.-C."/>
            <person name="You Y.-T."/>
        </authorList>
    </citation>
    <scope>NUCLEOTIDE SEQUENCE</scope>
    <source>
        <strain evidence="3">DSM 15558</strain>
    </source>
</reference>
<gene>
    <name evidence="3" type="ORF">L0665_09800</name>
</gene>
<feature type="region of interest" description="Disordered" evidence="1">
    <location>
        <begin position="263"/>
        <end position="282"/>
    </location>
</feature>
<accession>A0A9Q4KUB2</accession>
<feature type="domain" description="DUF3821" evidence="2">
    <location>
        <begin position="32"/>
        <end position="243"/>
    </location>
</feature>
<sequence length="481" mass="51610">MRSKLIIFAFLISLVGICMVPVSACPYVGITPGSTVFVGEEGLVLQEGVLAANDTQVAWYPSGALVTGMSDPGTTVTVNPLSFDVTPALFGSYVGAWYSYPNGVKEATPRLAFVVKKPEAKVKLWVYTSPAGKDATNYETVKGVKLGFRLETNMYPIFDRIGGTEHPGIDIYVEGPGGVTYSTLYDDAPLRHSVAITGLHPRTSITYVPVKSAATCVWDTGNSEYQPGEYTYYAYADVNGIKNTMGKILGDTFSLIAAGSTDPTYPTTSYQRRTSDETTPPPALLTQVNGTGTVTLYVTSGGILQVDTLLKDQGGVAYVSLKKGIRALNVKAQALKSLSLIMVNDPQNIGAFPDGQTPLFTYNISPEQSSFSPSVELGILIGDNSVFYNLYWWDVRVGKWHVVDAETGNDDGYLKADITKTGFFMVTYPTESMVPVSEPSFLPETTAPPAEPVVFPTPMQSPVGVLGIVAGLAACALLKKR</sequence>
<dbReference type="Pfam" id="PF12863">
    <property type="entry name" value="DUF3821"/>
    <property type="match status" value="1"/>
</dbReference>
<comment type="caution">
    <text evidence="3">The sequence shown here is derived from an EMBL/GenBank/DDBJ whole genome shotgun (WGS) entry which is preliminary data.</text>
</comment>
<evidence type="ECO:0000256" key="1">
    <source>
        <dbReference type="SAM" id="MobiDB-lite"/>
    </source>
</evidence>
<protein>
    <submittedName>
        <fullName evidence="3">DUF3821 domain-containing protein</fullName>
    </submittedName>
</protein>